<organism evidence="2">
    <name type="scientific">freshwater metagenome</name>
    <dbReference type="NCBI Taxonomy" id="449393"/>
    <lineage>
        <taxon>unclassified sequences</taxon>
        <taxon>metagenomes</taxon>
        <taxon>ecological metagenomes</taxon>
    </lineage>
</organism>
<dbReference type="AlphaFoldDB" id="A0A6J7H5P7"/>
<gene>
    <name evidence="2" type="ORF">UFOPK3564_01288</name>
</gene>
<evidence type="ECO:0000313" key="2">
    <source>
        <dbReference type="EMBL" id="CAB4911680.1"/>
    </source>
</evidence>
<dbReference type="EMBL" id="CAFBMK010000060">
    <property type="protein sequence ID" value="CAB4911680.1"/>
    <property type="molecule type" value="Genomic_DNA"/>
</dbReference>
<proteinExistence type="predicted"/>
<protein>
    <submittedName>
        <fullName evidence="2">Unannotated protein</fullName>
    </submittedName>
</protein>
<accession>A0A6J7H5P7</accession>
<sequence length="128" mass="13272">MSDPGPATQDSTPPRPPLHAAPSADRDLRSLGAAVTDALLHPAGRPGALQRELRSIAAAASRSSGHDAEVHRILVDVGVAHEHLDGPRPLRAYASARRRTVAGPAARALLDGVLGRLEQVGDGPVRLA</sequence>
<feature type="region of interest" description="Disordered" evidence="1">
    <location>
        <begin position="1"/>
        <end position="24"/>
    </location>
</feature>
<evidence type="ECO:0000256" key="1">
    <source>
        <dbReference type="SAM" id="MobiDB-lite"/>
    </source>
</evidence>
<name>A0A6J7H5P7_9ZZZZ</name>
<reference evidence="2" key="1">
    <citation type="submission" date="2020-05" db="EMBL/GenBank/DDBJ databases">
        <authorList>
            <person name="Chiriac C."/>
            <person name="Salcher M."/>
            <person name="Ghai R."/>
            <person name="Kavagutti S V."/>
        </authorList>
    </citation>
    <scope>NUCLEOTIDE SEQUENCE</scope>
</reference>